<keyword evidence="2" id="KW-1185">Reference proteome</keyword>
<dbReference type="Proteomes" id="UP000316079">
    <property type="component" value="Unassembled WGS sequence"/>
</dbReference>
<evidence type="ECO:0000313" key="1">
    <source>
        <dbReference type="EMBL" id="TRZ03133.1"/>
    </source>
</evidence>
<accession>A0A553RLS0</accession>
<gene>
    <name evidence="1" type="ORF">DNTS_014533</name>
</gene>
<protein>
    <submittedName>
        <fullName evidence="1">Uncharacterized protein</fullName>
    </submittedName>
</protein>
<dbReference type="EMBL" id="SRMA01015356">
    <property type="protein sequence ID" value="TRZ03133.1"/>
    <property type="molecule type" value="Genomic_DNA"/>
</dbReference>
<proteinExistence type="predicted"/>
<organism evidence="1 2">
    <name type="scientific">Danionella cerebrum</name>
    <dbReference type="NCBI Taxonomy" id="2873325"/>
    <lineage>
        <taxon>Eukaryota</taxon>
        <taxon>Metazoa</taxon>
        <taxon>Chordata</taxon>
        <taxon>Craniata</taxon>
        <taxon>Vertebrata</taxon>
        <taxon>Euteleostomi</taxon>
        <taxon>Actinopterygii</taxon>
        <taxon>Neopterygii</taxon>
        <taxon>Teleostei</taxon>
        <taxon>Ostariophysi</taxon>
        <taxon>Cypriniformes</taxon>
        <taxon>Danionidae</taxon>
        <taxon>Danioninae</taxon>
        <taxon>Danionella</taxon>
    </lineage>
</organism>
<sequence length="159" mass="17581">MWGVVRIDDLFKRIAQFEAGNPQPAGGAPMIDARQTNIQRCSDEGKLERWTQQSRPVCPQSGLKFCMMPVATVEVSQSPVELIAQNPNTPWRVHPSPCFVGELGVSGTCEVFNVSCSTVDETPVGFTHCQEVRPQSTDAVFSDVCQGLAQRRSEHKRPH</sequence>
<dbReference type="AlphaFoldDB" id="A0A553RLS0"/>
<name>A0A553RLS0_9TELE</name>
<evidence type="ECO:0000313" key="2">
    <source>
        <dbReference type="Proteomes" id="UP000316079"/>
    </source>
</evidence>
<comment type="caution">
    <text evidence="1">The sequence shown here is derived from an EMBL/GenBank/DDBJ whole genome shotgun (WGS) entry which is preliminary data.</text>
</comment>
<reference evidence="1 2" key="1">
    <citation type="journal article" date="2019" name="Sci. Data">
        <title>Hybrid genome assembly and annotation of Danionella translucida.</title>
        <authorList>
            <person name="Kadobianskyi M."/>
            <person name="Schulze L."/>
            <person name="Schuelke M."/>
            <person name="Judkewitz B."/>
        </authorList>
    </citation>
    <scope>NUCLEOTIDE SEQUENCE [LARGE SCALE GENOMIC DNA]</scope>
    <source>
        <strain evidence="1 2">Bolton</strain>
    </source>
</reference>